<evidence type="ECO:0000313" key="2">
    <source>
        <dbReference type="EMBL" id="SPD24036.1"/>
    </source>
</evidence>
<protein>
    <submittedName>
        <fullName evidence="2">Uncharacterized protein</fullName>
    </submittedName>
</protein>
<proteinExistence type="predicted"/>
<organism evidence="2">
    <name type="scientific">Fagus sylvatica</name>
    <name type="common">Beechnut</name>
    <dbReference type="NCBI Taxonomy" id="28930"/>
    <lineage>
        <taxon>Eukaryota</taxon>
        <taxon>Viridiplantae</taxon>
        <taxon>Streptophyta</taxon>
        <taxon>Embryophyta</taxon>
        <taxon>Tracheophyta</taxon>
        <taxon>Spermatophyta</taxon>
        <taxon>Magnoliopsida</taxon>
        <taxon>eudicotyledons</taxon>
        <taxon>Gunneridae</taxon>
        <taxon>Pentapetalae</taxon>
        <taxon>rosids</taxon>
        <taxon>fabids</taxon>
        <taxon>Fagales</taxon>
        <taxon>Fagaceae</taxon>
        <taxon>Fagus</taxon>
    </lineage>
</organism>
<sequence length="415" mass="45901">MHDVELPDRQDSPSLAGIFTGRMPSNGPKTPRRPLLAGPYLSSPGSVSRKSRTLQEKVAQAFQQYQECRNPTSGARSNMRANTDKKQGKMSRRFDTFFSRTAAFARRVFPTRCKLTHEPRCVGNMTTPATTCNSRFACGFPRLAGIFTENTHKNSSGTPTSGSHNSLVQTPIRANFIPGPRSGQKRLDQTYVKLGQLWSNLVNPSQTWSTSGKCAPNTILRLFDVASPRRIRPAWFGLPLFACRHPRKSRGSDLALRKSIRPSEVRRHVRAFGGGRNFEKYGLNLGFTQTWVWGKLGFETCPNLNLERFDGLEILSPNRCLTDAVVAEVIAGPHAFGFFSPFLGLSPMVALPCGPFLRDFGFVRFRRYASSIEVVVALSAGSECTCIPYFRIPYSRASISSSDLGDSARGVHSPG</sequence>
<dbReference type="EMBL" id="OIVN01005791">
    <property type="protein sequence ID" value="SPD24036.1"/>
    <property type="molecule type" value="Genomic_DNA"/>
</dbReference>
<feature type="region of interest" description="Disordered" evidence="1">
    <location>
        <begin position="69"/>
        <end position="90"/>
    </location>
</feature>
<feature type="region of interest" description="Disordered" evidence="1">
    <location>
        <begin position="1"/>
        <end position="50"/>
    </location>
</feature>
<reference evidence="2" key="1">
    <citation type="submission" date="2018-02" db="EMBL/GenBank/DDBJ databases">
        <authorList>
            <person name="Cohen D.B."/>
            <person name="Kent A.D."/>
        </authorList>
    </citation>
    <scope>NUCLEOTIDE SEQUENCE</scope>
</reference>
<accession>A0A2N9IDT5</accession>
<gene>
    <name evidence="2" type="ORF">FSB_LOCUS51918</name>
</gene>
<evidence type="ECO:0000256" key="1">
    <source>
        <dbReference type="SAM" id="MobiDB-lite"/>
    </source>
</evidence>
<feature type="compositionally biased region" description="Basic and acidic residues" evidence="1">
    <location>
        <begin position="1"/>
        <end position="11"/>
    </location>
</feature>
<name>A0A2N9IDT5_FAGSY</name>
<feature type="compositionally biased region" description="Polar residues" evidence="1">
    <location>
        <begin position="69"/>
        <end position="81"/>
    </location>
</feature>
<dbReference type="AlphaFoldDB" id="A0A2N9IDT5"/>